<dbReference type="AlphaFoldDB" id="A0A8E6B6K0"/>
<proteinExistence type="predicted"/>
<dbReference type="EMBL" id="CP074694">
    <property type="protein sequence ID" value="QVL31340.1"/>
    <property type="molecule type" value="Genomic_DNA"/>
</dbReference>
<dbReference type="Proteomes" id="UP000676194">
    <property type="component" value="Chromosome"/>
</dbReference>
<protein>
    <submittedName>
        <fullName evidence="1">Uncharacterized protein</fullName>
    </submittedName>
</protein>
<reference evidence="1" key="1">
    <citation type="submission" date="2021-05" db="EMBL/GenBank/DDBJ databases">
        <title>Complete genome sequence of the cellulolytic planctomycete Telmatocola sphagniphila SP2T and characterization of the first cellulase from planctomycetes.</title>
        <authorList>
            <person name="Rakitin A.L."/>
            <person name="Beletsky A.V."/>
            <person name="Naumoff D.G."/>
            <person name="Kulichevskaya I.S."/>
            <person name="Mardanov A.V."/>
            <person name="Ravin N.V."/>
            <person name="Dedysh S.N."/>
        </authorList>
    </citation>
    <scope>NUCLEOTIDE SEQUENCE</scope>
    <source>
        <strain evidence="1">SP2T</strain>
    </source>
</reference>
<evidence type="ECO:0000313" key="1">
    <source>
        <dbReference type="EMBL" id="QVL31340.1"/>
    </source>
</evidence>
<name>A0A8E6B6K0_9BACT</name>
<organism evidence="1 2">
    <name type="scientific">Telmatocola sphagniphila</name>
    <dbReference type="NCBI Taxonomy" id="1123043"/>
    <lineage>
        <taxon>Bacteria</taxon>
        <taxon>Pseudomonadati</taxon>
        <taxon>Planctomycetota</taxon>
        <taxon>Planctomycetia</taxon>
        <taxon>Gemmatales</taxon>
        <taxon>Gemmataceae</taxon>
    </lineage>
</organism>
<evidence type="ECO:0000313" key="2">
    <source>
        <dbReference type="Proteomes" id="UP000676194"/>
    </source>
</evidence>
<accession>A0A8E6B6K0</accession>
<gene>
    <name evidence="1" type="ORF">KIH39_21205</name>
</gene>
<dbReference type="KEGG" id="tsph:KIH39_21205"/>
<dbReference type="RefSeq" id="WP_213495221.1">
    <property type="nucleotide sequence ID" value="NZ_CP074694.1"/>
</dbReference>
<sequence>MKYYTFYTIKDASVNTSMFYEIDSGTGVYSPSSAIRHLTCKECNKYEERKAFDLLATRSFQITPKHDHFVTFDGWRVVSNKFKEIVDRVAPKLVSWYPIGEKKLNLFFGSIQYLAKCKDETLLTRSNLCSLCGRYENILEGDAPMDFTDHPEIIGLPFENRFCSSPRWLVSERIKEYLEATNISNIEFHQYMM</sequence>
<keyword evidence="2" id="KW-1185">Reference proteome</keyword>